<evidence type="ECO:0000256" key="1">
    <source>
        <dbReference type="SAM" id="SignalP"/>
    </source>
</evidence>
<protein>
    <submittedName>
        <fullName evidence="2">Prolyl oligopeptidase family serine peptidase</fullName>
    </submittedName>
</protein>
<comment type="caution">
    <text evidence="2">The sequence shown here is derived from an EMBL/GenBank/DDBJ whole genome shotgun (WGS) entry which is preliminary data.</text>
</comment>
<evidence type="ECO:0000313" key="3">
    <source>
        <dbReference type="Proteomes" id="UP001501237"/>
    </source>
</evidence>
<feature type="signal peptide" evidence="1">
    <location>
        <begin position="1"/>
        <end position="22"/>
    </location>
</feature>
<dbReference type="PIRSF" id="PIRSF029171">
    <property type="entry name" value="Esterase_LipA"/>
    <property type="match status" value="1"/>
</dbReference>
<reference evidence="3" key="1">
    <citation type="journal article" date="2019" name="Int. J. Syst. Evol. Microbiol.">
        <title>The Global Catalogue of Microorganisms (GCM) 10K type strain sequencing project: providing services to taxonomists for standard genome sequencing and annotation.</title>
        <authorList>
            <consortium name="The Broad Institute Genomics Platform"/>
            <consortium name="The Broad Institute Genome Sequencing Center for Infectious Disease"/>
            <person name="Wu L."/>
            <person name="Ma J."/>
        </authorList>
    </citation>
    <scope>NUCLEOTIDE SEQUENCE [LARGE SCALE GENOMIC DNA]</scope>
    <source>
        <strain evidence="3">JCM 9377</strain>
    </source>
</reference>
<dbReference type="SUPFAM" id="SSF53474">
    <property type="entry name" value="alpha/beta-Hydrolases"/>
    <property type="match status" value="1"/>
</dbReference>
<dbReference type="InterPro" id="IPR005152">
    <property type="entry name" value="Lipase_secreted"/>
</dbReference>
<dbReference type="RefSeq" id="WP_344822440.1">
    <property type="nucleotide sequence ID" value="NZ_BAAAUV010000002.1"/>
</dbReference>
<sequence>MLIRIAMAGTLLATVPAVPAAAAEPAPGRLVSRAPLARKLWLPGTGRAYQVKYWTKDVRGRAAVSTGAVFLPKGRAPRGGWPVVSWAHGTVGVGDSCAPTRAGRSARDIKYLRRWIAQGYAIVATDYQGLGTKGVHPYGDGRTEARNVIDMVRAGRRTTAALSRKWVVIGQSQGGHAALFTASTAARYAPELDYRGAVATGAPSNIELIAPYAGPIVPDLGLDGLVTYFAYFLAGLRASHPSLRVDRYLTPAGVKAVDAAERLCYDAMHERVSGLSIGAMLARDLNVPAFSAAIRSAIEVPLDGYGAPFYVAHGVLDTDVPLPLTYKLVADLRARHRPVTFKAYPGADHSANMFASLPDTLPFVRRLLR</sequence>
<organism evidence="2 3">
    <name type="scientific">Actinocorallia longicatena</name>
    <dbReference type="NCBI Taxonomy" id="111803"/>
    <lineage>
        <taxon>Bacteria</taxon>
        <taxon>Bacillati</taxon>
        <taxon>Actinomycetota</taxon>
        <taxon>Actinomycetes</taxon>
        <taxon>Streptosporangiales</taxon>
        <taxon>Thermomonosporaceae</taxon>
        <taxon>Actinocorallia</taxon>
    </lineage>
</organism>
<dbReference type="Pfam" id="PF03583">
    <property type="entry name" value="LIP"/>
    <property type="match status" value="1"/>
</dbReference>
<evidence type="ECO:0000313" key="2">
    <source>
        <dbReference type="EMBL" id="GAA3197782.1"/>
    </source>
</evidence>
<dbReference type="Gene3D" id="3.40.50.1820">
    <property type="entry name" value="alpha/beta hydrolase"/>
    <property type="match status" value="2"/>
</dbReference>
<dbReference type="Proteomes" id="UP001501237">
    <property type="component" value="Unassembled WGS sequence"/>
</dbReference>
<keyword evidence="1" id="KW-0732">Signal</keyword>
<dbReference type="PANTHER" id="PTHR34853">
    <property type="match status" value="1"/>
</dbReference>
<keyword evidence="3" id="KW-1185">Reference proteome</keyword>
<dbReference type="EMBL" id="BAAAUV010000002">
    <property type="protein sequence ID" value="GAA3197782.1"/>
    <property type="molecule type" value="Genomic_DNA"/>
</dbReference>
<name>A0ABP6Q043_9ACTN</name>
<dbReference type="InterPro" id="IPR029058">
    <property type="entry name" value="AB_hydrolase_fold"/>
</dbReference>
<accession>A0ABP6Q043</accession>
<proteinExistence type="predicted"/>
<gene>
    <name evidence="2" type="ORF">GCM10010468_09100</name>
</gene>
<dbReference type="PANTHER" id="PTHR34853:SF1">
    <property type="entry name" value="LIPASE 5"/>
    <property type="match status" value="1"/>
</dbReference>
<feature type="chain" id="PRO_5045713427" evidence="1">
    <location>
        <begin position="23"/>
        <end position="369"/>
    </location>
</feature>